<sequence length="150" mass="16190">MFYHLTRSTPQATMATILPRALSAGWKVMLRGTDLEALQNLDTALWTDRDDSFLPHGLAGGPHDAMQPILLGQGAIGNAAEGLMLVDGAETTPAEAANLQRVWVLFDGADDVALAGARRLWTALTTAGLAAQYWSEESGRWEKKTEKAAR</sequence>
<proteinExistence type="predicted"/>
<keyword evidence="2" id="KW-1185">Reference proteome</keyword>
<dbReference type="Pfam" id="PF04364">
    <property type="entry name" value="DNA_pol3_chi"/>
    <property type="match status" value="1"/>
</dbReference>
<organism evidence="1 2">
    <name type="scientific">Cypionkella aquatica</name>
    <dbReference type="NCBI Taxonomy" id="1756042"/>
    <lineage>
        <taxon>Bacteria</taxon>
        <taxon>Pseudomonadati</taxon>
        <taxon>Pseudomonadota</taxon>
        <taxon>Alphaproteobacteria</taxon>
        <taxon>Rhodobacterales</taxon>
        <taxon>Paracoccaceae</taxon>
        <taxon>Cypionkella</taxon>
    </lineage>
</organism>
<dbReference type="InterPro" id="IPR007459">
    <property type="entry name" value="DNA_pol3_chi"/>
</dbReference>
<dbReference type="PANTHER" id="PTHR38767:SF1">
    <property type="entry name" value="DNA POLYMERASE III SUBUNIT CHI"/>
    <property type="match status" value="1"/>
</dbReference>
<dbReference type="SUPFAM" id="SSF102400">
    <property type="entry name" value="DNA polymerase III chi subunit"/>
    <property type="match status" value="1"/>
</dbReference>
<accession>A0AA37TXC7</accession>
<dbReference type="GO" id="GO:0006260">
    <property type="term" value="P:DNA replication"/>
    <property type="evidence" value="ECO:0007669"/>
    <property type="project" value="InterPro"/>
</dbReference>
<dbReference type="GO" id="GO:0003887">
    <property type="term" value="F:DNA-directed DNA polymerase activity"/>
    <property type="evidence" value="ECO:0007669"/>
    <property type="project" value="InterPro"/>
</dbReference>
<gene>
    <name evidence="1" type="ORF">GCM10010873_25820</name>
</gene>
<dbReference type="NCBIfam" id="NF004347">
    <property type="entry name" value="PRK05728.1-4"/>
    <property type="match status" value="1"/>
</dbReference>
<dbReference type="AlphaFoldDB" id="A0AA37TXC7"/>
<dbReference type="InterPro" id="IPR036768">
    <property type="entry name" value="PolIII_chi_sf"/>
</dbReference>
<dbReference type="Gene3D" id="3.40.50.10110">
    <property type="entry name" value="DNA polymerase III subunit chi"/>
    <property type="match status" value="1"/>
</dbReference>
<dbReference type="GO" id="GO:0032298">
    <property type="term" value="P:positive regulation of DNA-templated DNA replication initiation"/>
    <property type="evidence" value="ECO:0007669"/>
    <property type="project" value="TreeGrafter"/>
</dbReference>
<protein>
    <submittedName>
        <fullName evidence="1">DNA polymerase III subunit chi</fullName>
    </submittedName>
</protein>
<dbReference type="GO" id="GO:0003677">
    <property type="term" value="F:DNA binding"/>
    <property type="evidence" value="ECO:0007669"/>
    <property type="project" value="InterPro"/>
</dbReference>
<comment type="caution">
    <text evidence="1">The sequence shown here is derived from an EMBL/GenBank/DDBJ whole genome shotgun (WGS) entry which is preliminary data.</text>
</comment>
<evidence type="ECO:0000313" key="2">
    <source>
        <dbReference type="Proteomes" id="UP001157355"/>
    </source>
</evidence>
<dbReference type="EMBL" id="BSPP01000010">
    <property type="protein sequence ID" value="GLS87608.1"/>
    <property type="molecule type" value="Genomic_DNA"/>
</dbReference>
<dbReference type="Proteomes" id="UP001157355">
    <property type="component" value="Unassembled WGS sequence"/>
</dbReference>
<reference evidence="1 2" key="1">
    <citation type="journal article" date="2014" name="Int. J. Syst. Evol. Microbiol.">
        <title>Complete genome sequence of Corynebacterium casei LMG S-19264T (=DSM 44701T), isolated from a smear-ripened cheese.</title>
        <authorList>
            <consortium name="US DOE Joint Genome Institute (JGI-PGF)"/>
            <person name="Walter F."/>
            <person name="Albersmeier A."/>
            <person name="Kalinowski J."/>
            <person name="Ruckert C."/>
        </authorList>
    </citation>
    <scope>NUCLEOTIDE SEQUENCE [LARGE SCALE GENOMIC DNA]</scope>
    <source>
        <strain evidence="1 2">NBRC 111766</strain>
    </source>
</reference>
<dbReference type="PANTHER" id="PTHR38767">
    <property type="entry name" value="DNA POLYMERASE III SUBUNIT CHI"/>
    <property type="match status" value="1"/>
</dbReference>
<evidence type="ECO:0000313" key="1">
    <source>
        <dbReference type="EMBL" id="GLS87608.1"/>
    </source>
</evidence>
<name>A0AA37TXC7_9RHOB</name>